<feature type="transmembrane region" description="Helical" evidence="4">
    <location>
        <begin position="66"/>
        <end position="86"/>
    </location>
</feature>
<feature type="domain" description="Peptidase S1" evidence="5">
    <location>
        <begin position="388"/>
        <end position="662"/>
    </location>
</feature>
<dbReference type="InterPro" id="IPR009003">
    <property type="entry name" value="Peptidase_S1_PA"/>
</dbReference>
<dbReference type="OrthoDB" id="10002959at2759"/>
<gene>
    <name evidence="6" type="ORF">BU14_0031s0055</name>
</gene>
<reference evidence="6 7" key="1">
    <citation type="submission" date="2017-03" db="EMBL/GenBank/DDBJ databases">
        <title>WGS assembly of Porphyra umbilicalis.</title>
        <authorList>
            <person name="Brawley S.H."/>
            <person name="Blouin N.A."/>
            <person name="Ficko-Blean E."/>
            <person name="Wheeler G.L."/>
            <person name="Lohr M."/>
            <person name="Goodson H.V."/>
            <person name="Jenkins J.W."/>
            <person name="Blaby-Haas C.E."/>
            <person name="Helliwell K.E."/>
            <person name="Chan C."/>
            <person name="Marriage T."/>
            <person name="Bhattacharya D."/>
            <person name="Klein A.S."/>
            <person name="Badis Y."/>
            <person name="Brodie J."/>
            <person name="Cao Y."/>
            <person name="Collen J."/>
            <person name="Dittami S.M."/>
            <person name="Gachon C.M."/>
            <person name="Green B.R."/>
            <person name="Karpowicz S."/>
            <person name="Kim J.W."/>
            <person name="Kudahl U."/>
            <person name="Lin S."/>
            <person name="Michel G."/>
            <person name="Mittag M."/>
            <person name="Olson B.J."/>
            <person name="Pangilinan J."/>
            <person name="Peng Y."/>
            <person name="Qiu H."/>
            <person name="Shu S."/>
            <person name="Singer J.T."/>
            <person name="Smith A.G."/>
            <person name="Sprecher B.N."/>
            <person name="Wagner V."/>
            <person name="Wang W."/>
            <person name="Wang Z.-Y."/>
            <person name="Yan J."/>
            <person name="Yarish C."/>
            <person name="Zoeuner-Riek S."/>
            <person name="Zhuang Y."/>
            <person name="Zou Y."/>
            <person name="Lindquist E.A."/>
            <person name="Grimwood J."/>
            <person name="Barry K."/>
            <person name="Rokhsar D.S."/>
            <person name="Schmutz J."/>
            <person name="Stiller J.W."/>
            <person name="Grossman A.R."/>
            <person name="Prochnik S.E."/>
        </authorList>
    </citation>
    <scope>NUCLEOTIDE SEQUENCE [LARGE SCALE GENOMIC DNA]</scope>
    <source>
        <strain evidence="6">4086291</strain>
    </source>
</reference>
<keyword evidence="4" id="KW-0812">Transmembrane</keyword>
<evidence type="ECO:0000259" key="5">
    <source>
        <dbReference type="PROSITE" id="PS50240"/>
    </source>
</evidence>
<dbReference type="InterPro" id="IPR001254">
    <property type="entry name" value="Trypsin_dom"/>
</dbReference>
<evidence type="ECO:0000256" key="4">
    <source>
        <dbReference type="SAM" id="Phobius"/>
    </source>
</evidence>
<feature type="compositionally biased region" description="Pro residues" evidence="3">
    <location>
        <begin position="132"/>
        <end position="142"/>
    </location>
</feature>
<keyword evidence="4" id="KW-1133">Transmembrane helix</keyword>
<evidence type="ECO:0000256" key="3">
    <source>
        <dbReference type="SAM" id="MobiDB-lite"/>
    </source>
</evidence>
<sequence length="711" mass="70834">MAATRQRWTTAGAGGCSGCARRQGGEVGEGVGAPPGAAGSVDGLRARRRARRTAARRWRGERSRPLSAGGVCLLVLFVLVVGPLAGGGPVLVAASPTLPTSATASASATVGAPSIDPSSPSTGTAASSSGSPSPPPPPPTASPPLLAAATEAAAVSPAPTVALSPAVAPAAVVAPNDSVALDNPFPPGTLTPIDAAHLHFHRLARAFEPVTDVTTLCASARQTVLASATATCPCYLTFTANDRSVVPPSRSGTPVAGYTPGWHVLLVTDGAYQAWRASGPAAGVLPASVSTYSAAVPLSGELPRNDLRVDASGDFHLLFARAGEVADVTNRACLFSASYVFEPVPTPCPVRSTPQLKAAVVPPAAAAPGAGGVHARAGAPGGAATPRIVGGLDASVAEATFMVALFDVANNFFCGGSLVDARGTLMVLTAAHCAEVHPAYVRLAALAPPAAGGNKAAAGGGVQSGATPYSGGRYTVAAVYLHPLWDTVSLKNDIALLQLHDVDIPEMAPRLRAAVIPLATHGGVIGVGDTLRTAGWGARRENFAWLPAAGNTLQSVELDVVGASACVAVYPNSVDGTRQLCAGNRGGGCDSCQGDSGGPAYVWATPAAAANGSDAAKAADAAAGRWVQVGVVSFGLGCARSGMPGVYTSVAAYTEWIHDGRVVEQKAAPPLSMTILVVGGVGIAVACVLLTAVAVFALRGKRAAAVGGVDD</sequence>
<dbReference type="PROSITE" id="PS00134">
    <property type="entry name" value="TRYPSIN_HIS"/>
    <property type="match status" value="1"/>
</dbReference>
<dbReference type="GO" id="GO:0006508">
    <property type="term" value="P:proteolysis"/>
    <property type="evidence" value="ECO:0007669"/>
    <property type="project" value="InterPro"/>
</dbReference>
<evidence type="ECO:0000313" key="7">
    <source>
        <dbReference type="Proteomes" id="UP000218209"/>
    </source>
</evidence>
<dbReference type="PANTHER" id="PTHR24276:SF98">
    <property type="entry name" value="FI18310P1-RELATED"/>
    <property type="match status" value="1"/>
</dbReference>
<evidence type="ECO:0000313" key="6">
    <source>
        <dbReference type="EMBL" id="OSX80883.1"/>
    </source>
</evidence>
<dbReference type="InterPro" id="IPR018114">
    <property type="entry name" value="TRYPSIN_HIS"/>
</dbReference>
<dbReference type="InterPro" id="IPR001314">
    <property type="entry name" value="Peptidase_S1A"/>
</dbReference>
<dbReference type="InterPro" id="IPR050430">
    <property type="entry name" value="Peptidase_S1"/>
</dbReference>
<dbReference type="InterPro" id="IPR043504">
    <property type="entry name" value="Peptidase_S1_PA_chymotrypsin"/>
</dbReference>
<dbReference type="Proteomes" id="UP000218209">
    <property type="component" value="Unassembled WGS sequence"/>
</dbReference>
<organism evidence="6 7">
    <name type="scientific">Porphyra umbilicalis</name>
    <name type="common">Purple laver</name>
    <name type="synonym">Red alga</name>
    <dbReference type="NCBI Taxonomy" id="2786"/>
    <lineage>
        <taxon>Eukaryota</taxon>
        <taxon>Rhodophyta</taxon>
        <taxon>Bangiophyceae</taxon>
        <taxon>Bangiales</taxon>
        <taxon>Bangiaceae</taxon>
        <taxon>Porphyra</taxon>
    </lineage>
</organism>
<evidence type="ECO:0000256" key="2">
    <source>
        <dbReference type="ARBA" id="ARBA00023157"/>
    </source>
</evidence>
<dbReference type="PANTHER" id="PTHR24276">
    <property type="entry name" value="POLYSERASE-RELATED"/>
    <property type="match status" value="1"/>
</dbReference>
<feature type="transmembrane region" description="Helical" evidence="4">
    <location>
        <begin position="671"/>
        <end position="698"/>
    </location>
</feature>
<evidence type="ECO:0000256" key="1">
    <source>
        <dbReference type="ARBA" id="ARBA00007664"/>
    </source>
</evidence>
<dbReference type="Gene3D" id="2.40.10.10">
    <property type="entry name" value="Trypsin-like serine proteases"/>
    <property type="match status" value="1"/>
</dbReference>
<dbReference type="GO" id="GO:0004252">
    <property type="term" value="F:serine-type endopeptidase activity"/>
    <property type="evidence" value="ECO:0007669"/>
    <property type="project" value="InterPro"/>
</dbReference>
<dbReference type="Pfam" id="PF00089">
    <property type="entry name" value="Trypsin"/>
    <property type="match status" value="1"/>
</dbReference>
<proteinExistence type="inferred from homology"/>
<accession>A0A1X6PJM5</accession>
<dbReference type="AlphaFoldDB" id="A0A1X6PJM5"/>
<dbReference type="PROSITE" id="PS50240">
    <property type="entry name" value="TRYPSIN_DOM"/>
    <property type="match status" value="1"/>
</dbReference>
<feature type="region of interest" description="Disordered" evidence="3">
    <location>
        <begin position="106"/>
        <end position="144"/>
    </location>
</feature>
<dbReference type="PRINTS" id="PR00722">
    <property type="entry name" value="CHYMOTRYPSIN"/>
</dbReference>
<dbReference type="SUPFAM" id="SSF50494">
    <property type="entry name" value="Trypsin-like serine proteases"/>
    <property type="match status" value="1"/>
</dbReference>
<name>A0A1X6PJM5_PORUM</name>
<dbReference type="EMBL" id="KV918767">
    <property type="protein sequence ID" value="OSX80883.1"/>
    <property type="molecule type" value="Genomic_DNA"/>
</dbReference>
<keyword evidence="2" id="KW-1015">Disulfide bond</keyword>
<keyword evidence="7" id="KW-1185">Reference proteome</keyword>
<feature type="compositionally biased region" description="Low complexity" evidence="3">
    <location>
        <begin position="106"/>
        <end position="131"/>
    </location>
</feature>
<keyword evidence="4" id="KW-0472">Membrane</keyword>
<comment type="similarity">
    <text evidence="1">Belongs to the peptidase S1 family.</text>
</comment>
<protein>
    <recommendedName>
        <fullName evidence="5">Peptidase S1 domain-containing protein</fullName>
    </recommendedName>
</protein>
<feature type="region of interest" description="Disordered" evidence="3">
    <location>
        <begin position="22"/>
        <end position="48"/>
    </location>
</feature>
<dbReference type="CDD" id="cd00190">
    <property type="entry name" value="Tryp_SPc"/>
    <property type="match status" value="1"/>
</dbReference>
<dbReference type="SMART" id="SM00020">
    <property type="entry name" value="Tryp_SPc"/>
    <property type="match status" value="1"/>
</dbReference>